<dbReference type="PANTHER" id="PTHR11371">
    <property type="entry name" value="DEOXYRIBONUCLEASE"/>
    <property type="match status" value="1"/>
</dbReference>
<proteinExistence type="inferred from homology"/>
<sequence length="353" mass="38268">MIKQFTSALVVALGLPATAGADITIGTWNLKHLGWDNGKRVDLVAHIAQGADLWALTEVMDESAVTQLEGELESLTGERWSSMTSHEVGRSSYQESYSYLWRDSAVEYTQGAVVYLDPGDEFAREPYLAEFADKETGQEVALAAVHIVYGDSRADRTPEIRQLAEIWGWMSEVYPDTPRLIAGDYNLAPDHEAWQMLRDQGAVPAITSGATTLSTTDGQYSNLYDNLWHDAAVLNVTGDGIVRFPELLGLTHAQARDIVSDHAPIYVTVGNAEPGFIAMEGASSGRESVGSECININDATVSRLDELPHIGPSRAESVIDARPYESVDGLIRVSGIGPSRVEDIEASGLVCSL</sequence>
<dbReference type="EMBL" id="MAJD01000001">
    <property type="protein sequence ID" value="OBX37020.1"/>
    <property type="molecule type" value="Genomic_DNA"/>
</dbReference>
<feature type="signal peptide" evidence="4">
    <location>
        <begin position="1"/>
        <end position="21"/>
    </location>
</feature>
<evidence type="ECO:0000256" key="4">
    <source>
        <dbReference type="SAM" id="SignalP"/>
    </source>
</evidence>
<evidence type="ECO:0000256" key="1">
    <source>
        <dbReference type="ARBA" id="ARBA00007359"/>
    </source>
</evidence>
<protein>
    <submittedName>
        <fullName evidence="6">ComE operon protein 1</fullName>
    </submittedName>
</protein>
<keyword evidence="2" id="KW-0540">Nuclease</keyword>
<dbReference type="InterPro" id="IPR016202">
    <property type="entry name" value="DNase_I"/>
</dbReference>
<dbReference type="Pfam" id="PF03372">
    <property type="entry name" value="Exo_endo_phos"/>
    <property type="match status" value="1"/>
</dbReference>
<accession>A0A1B8P463</accession>
<feature type="domain" description="Helix-hairpin-helix DNA-binding motif class 1" evidence="5">
    <location>
        <begin position="302"/>
        <end position="321"/>
    </location>
</feature>
<dbReference type="CDD" id="cd10283">
    <property type="entry name" value="MnuA_DNase1-like"/>
    <property type="match status" value="1"/>
</dbReference>
<feature type="domain" description="Helix-hairpin-helix DNA-binding motif class 1" evidence="5">
    <location>
        <begin position="328"/>
        <end position="347"/>
    </location>
</feature>
<dbReference type="GO" id="GO:0003677">
    <property type="term" value="F:DNA binding"/>
    <property type="evidence" value="ECO:0007669"/>
    <property type="project" value="InterPro"/>
</dbReference>
<evidence type="ECO:0000259" key="5">
    <source>
        <dbReference type="SMART" id="SM00278"/>
    </source>
</evidence>
<organism evidence="6 7">
    <name type="scientific">Halomonas elongata</name>
    <dbReference type="NCBI Taxonomy" id="2746"/>
    <lineage>
        <taxon>Bacteria</taxon>
        <taxon>Pseudomonadati</taxon>
        <taxon>Pseudomonadota</taxon>
        <taxon>Gammaproteobacteria</taxon>
        <taxon>Oceanospirillales</taxon>
        <taxon>Halomonadaceae</taxon>
        <taxon>Halomonas</taxon>
    </lineage>
</organism>
<name>A0A1B8P463_HALEL</name>
<gene>
    <name evidence="6" type="primary">comEA</name>
    <name evidence="6" type="ORF">A8U91_01368</name>
</gene>
<feature type="chain" id="PRO_5008611299" evidence="4">
    <location>
        <begin position="22"/>
        <end position="353"/>
    </location>
</feature>
<dbReference type="AlphaFoldDB" id="A0A1B8P463"/>
<keyword evidence="3" id="KW-0378">Hydrolase</keyword>
<dbReference type="Pfam" id="PF12836">
    <property type="entry name" value="HHH_3"/>
    <property type="match status" value="1"/>
</dbReference>
<dbReference type="SUPFAM" id="SSF56219">
    <property type="entry name" value="DNase I-like"/>
    <property type="match status" value="1"/>
</dbReference>
<dbReference type="InterPro" id="IPR005135">
    <property type="entry name" value="Endo/exonuclease/phosphatase"/>
</dbReference>
<dbReference type="SMART" id="SM00278">
    <property type="entry name" value="HhH1"/>
    <property type="match status" value="2"/>
</dbReference>
<dbReference type="SMART" id="SM00476">
    <property type="entry name" value="DNaseIc"/>
    <property type="match status" value="1"/>
</dbReference>
<dbReference type="InterPro" id="IPR003583">
    <property type="entry name" value="Hlx-hairpin-Hlx_DNA-bd_motif"/>
</dbReference>
<dbReference type="Gene3D" id="1.10.150.320">
    <property type="entry name" value="Photosystem II 12 kDa extrinsic protein"/>
    <property type="match status" value="1"/>
</dbReference>
<evidence type="ECO:0000256" key="2">
    <source>
        <dbReference type="ARBA" id="ARBA00022722"/>
    </source>
</evidence>
<dbReference type="GO" id="GO:0004536">
    <property type="term" value="F:DNA nuclease activity"/>
    <property type="evidence" value="ECO:0007669"/>
    <property type="project" value="InterPro"/>
</dbReference>
<dbReference type="GO" id="GO:0016787">
    <property type="term" value="F:hydrolase activity"/>
    <property type="evidence" value="ECO:0007669"/>
    <property type="project" value="UniProtKB-KW"/>
</dbReference>
<keyword evidence="4" id="KW-0732">Signal</keyword>
<dbReference type="GO" id="GO:0006308">
    <property type="term" value="P:DNA catabolic process"/>
    <property type="evidence" value="ECO:0007669"/>
    <property type="project" value="InterPro"/>
</dbReference>
<dbReference type="SUPFAM" id="SSF47781">
    <property type="entry name" value="RuvA domain 2-like"/>
    <property type="match status" value="1"/>
</dbReference>
<comment type="similarity">
    <text evidence="1">Belongs to the DNase I family.</text>
</comment>
<dbReference type="PATRIC" id="fig|2746.7.peg.1411"/>
<evidence type="ECO:0000256" key="3">
    <source>
        <dbReference type="ARBA" id="ARBA00022801"/>
    </source>
</evidence>
<dbReference type="Gene3D" id="3.60.10.10">
    <property type="entry name" value="Endonuclease/exonuclease/phosphatase"/>
    <property type="match status" value="1"/>
</dbReference>
<evidence type="ECO:0000313" key="7">
    <source>
        <dbReference type="Proteomes" id="UP000092504"/>
    </source>
</evidence>
<dbReference type="PANTHER" id="PTHR11371:SF31">
    <property type="entry name" value="EXTRACELLULAR NUCLEASE"/>
    <property type="match status" value="1"/>
</dbReference>
<dbReference type="GO" id="GO:0006281">
    <property type="term" value="P:DNA repair"/>
    <property type="evidence" value="ECO:0007669"/>
    <property type="project" value="InterPro"/>
</dbReference>
<comment type="caution">
    <text evidence="6">The sequence shown here is derived from an EMBL/GenBank/DDBJ whole genome shotgun (WGS) entry which is preliminary data.</text>
</comment>
<dbReference type="InterPro" id="IPR036691">
    <property type="entry name" value="Endo/exonu/phosph_ase_sf"/>
</dbReference>
<dbReference type="Proteomes" id="UP000092504">
    <property type="component" value="Unassembled WGS sequence"/>
</dbReference>
<reference evidence="6 7" key="1">
    <citation type="submission" date="2016-06" db="EMBL/GenBank/DDBJ databases">
        <title>Genome sequence of halotolerant plant growth promoting strain of Halomonas elongata HEK1 isolated from salterns of Rann of Kutch, Gujarat, India.</title>
        <authorList>
            <person name="Gaba S."/>
            <person name="Singh R.N."/>
            <person name="Abrol S."/>
            <person name="Kaushik R."/>
            <person name="Saxena A.K."/>
        </authorList>
    </citation>
    <scope>NUCLEOTIDE SEQUENCE [LARGE SCALE GENOMIC DNA]</scope>
    <source>
        <strain evidence="6 7">HEK1</strain>
    </source>
</reference>
<dbReference type="InterPro" id="IPR010994">
    <property type="entry name" value="RuvA_2-like"/>
</dbReference>
<evidence type="ECO:0000313" key="6">
    <source>
        <dbReference type="EMBL" id="OBX37020.1"/>
    </source>
</evidence>